<sequence>MTLKEIEKRKAELLNKIAEAKTQEELTELRKEVEAINKEVPEQEETEEKKDGEIRHEEERSLIADTQEIEQRNLDTKELKVIKEEKEMEEKRKFTIADKEYRSAWAKKLMGLKDEKFTEDEKRALGDAVTTTATTFVASTESVQGINNGGLFIPTSVREDLMEIIEKNSPIFRDVRKLQVAGNIDLPYLFDSDDAEWYVELTDTKNEGQEYRSLQLTGWELAKDIVITWKLEAMAVESFISFLLEELANKMGKALINAVIYGDGANKPTGITKGLTAIKTGTTPIDNIINTYETLSDDARIGAKAYVSTSVKVKMISYKDENGNYPFLQGINGTDLFSIETDPYLKNNDVVVGNCRNYILNEVAPMSVAKESTVKGRKTTYGGYGIYDGKARPNYFAYGQYTPSV</sequence>
<dbReference type="EMBL" id="BK015950">
    <property type="protein sequence ID" value="DAF86651.1"/>
    <property type="molecule type" value="Genomic_DNA"/>
</dbReference>
<evidence type="ECO:0000256" key="1">
    <source>
        <dbReference type="ARBA" id="ARBA00004328"/>
    </source>
</evidence>
<evidence type="ECO:0000259" key="4">
    <source>
        <dbReference type="Pfam" id="PF05065"/>
    </source>
</evidence>
<feature type="region of interest" description="Disordered" evidence="3">
    <location>
        <begin position="35"/>
        <end position="66"/>
    </location>
</feature>
<comment type="subcellular location">
    <subcellularLocation>
        <location evidence="1">Virion</location>
    </subcellularLocation>
</comment>
<proteinExistence type="predicted"/>
<feature type="domain" description="Phage capsid-like C-terminal" evidence="4">
    <location>
        <begin position="149"/>
        <end position="373"/>
    </location>
</feature>
<dbReference type="GO" id="GO:0044423">
    <property type="term" value="C:virion component"/>
    <property type="evidence" value="ECO:0007669"/>
    <property type="project" value="UniProtKB-KW"/>
</dbReference>
<protein>
    <submittedName>
        <fullName evidence="5">Major capsid protein</fullName>
    </submittedName>
</protein>
<keyword evidence="2" id="KW-0946">Virion</keyword>
<dbReference type="SUPFAM" id="SSF56563">
    <property type="entry name" value="Major capsid protein gp5"/>
    <property type="match status" value="1"/>
</dbReference>
<accession>A0A8S5TWT4</accession>
<reference evidence="5" key="1">
    <citation type="journal article" date="2021" name="Proc. Natl. Acad. Sci. U.S.A.">
        <title>A Catalog of Tens of Thousands of Viruses from Human Metagenomes Reveals Hidden Associations with Chronic Diseases.</title>
        <authorList>
            <person name="Tisza M.J."/>
            <person name="Buck C.B."/>
        </authorList>
    </citation>
    <scope>NUCLEOTIDE SEQUENCE</scope>
    <source>
        <strain evidence="5">CtXho31</strain>
    </source>
</reference>
<feature type="compositionally biased region" description="Basic and acidic residues" evidence="3">
    <location>
        <begin position="35"/>
        <end position="62"/>
    </location>
</feature>
<dbReference type="NCBIfam" id="TIGR01554">
    <property type="entry name" value="major_cap_HK97"/>
    <property type="match status" value="1"/>
</dbReference>
<dbReference type="Pfam" id="PF05065">
    <property type="entry name" value="Phage_capsid"/>
    <property type="match status" value="1"/>
</dbReference>
<dbReference type="InterPro" id="IPR024455">
    <property type="entry name" value="Phage_capsid"/>
</dbReference>
<organism evidence="5">
    <name type="scientific">Myoviridae sp. ctXho31</name>
    <dbReference type="NCBI Taxonomy" id="2825122"/>
    <lineage>
        <taxon>Viruses</taxon>
        <taxon>Duplodnaviria</taxon>
        <taxon>Heunggongvirae</taxon>
        <taxon>Uroviricota</taxon>
        <taxon>Caudoviricetes</taxon>
    </lineage>
</organism>
<dbReference type="InterPro" id="IPR054612">
    <property type="entry name" value="Phage_capsid-like_C"/>
</dbReference>
<name>A0A8S5TWT4_9CAUD</name>
<evidence type="ECO:0000256" key="2">
    <source>
        <dbReference type="ARBA" id="ARBA00022844"/>
    </source>
</evidence>
<evidence type="ECO:0000313" key="5">
    <source>
        <dbReference type="EMBL" id="DAF86651.1"/>
    </source>
</evidence>
<evidence type="ECO:0000256" key="3">
    <source>
        <dbReference type="SAM" id="MobiDB-lite"/>
    </source>
</evidence>